<name>A0A3M9MPU6_9BACT</name>
<dbReference type="AlphaFoldDB" id="A0A3M9MPU6"/>
<keyword evidence="4" id="KW-1185">Reference proteome</keyword>
<feature type="domain" description="Mut7-C RNAse" evidence="1">
    <location>
        <begin position="98"/>
        <end position="240"/>
    </location>
</feature>
<evidence type="ECO:0000259" key="1">
    <source>
        <dbReference type="Pfam" id="PF01927"/>
    </source>
</evidence>
<evidence type="ECO:0008006" key="5">
    <source>
        <dbReference type="Google" id="ProtNLM"/>
    </source>
</evidence>
<dbReference type="PANTHER" id="PTHR39081">
    <property type="entry name" value="MUT7-C DOMAIN-CONTAINING PROTEIN"/>
    <property type="match status" value="1"/>
</dbReference>
<dbReference type="OrthoDB" id="9797655at2"/>
<dbReference type="InterPro" id="IPR002782">
    <property type="entry name" value="Mut7-C_RNAse_dom"/>
</dbReference>
<dbReference type="Pfam" id="PF14451">
    <property type="entry name" value="Ub-Mut7C"/>
    <property type="match status" value="1"/>
</dbReference>
<dbReference type="Pfam" id="PF01927">
    <property type="entry name" value="Mut7-C"/>
    <property type="match status" value="1"/>
</dbReference>
<gene>
    <name evidence="3" type="ORF">EFA69_15620</name>
</gene>
<organism evidence="3 4">
    <name type="scientific">Rufibacter immobilis</name>
    <dbReference type="NCBI Taxonomy" id="1348778"/>
    <lineage>
        <taxon>Bacteria</taxon>
        <taxon>Pseudomonadati</taxon>
        <taxon>Bacteroidota</taxon>
        <taxon>Cytophagia</taxon>
        <taxon>Cytophagales</taxon>
        <taxon>Hymenobacteraceae</taxon>
        <taxon>Rufibacter</taxon>
    </lineage>
</organism>
<accession>A0A3M9MPU6</accession>
<dbReference type="InterPro" id="IPR027798">
    <property type="entry name" value="Ub_Mut7C"/>
</dbReference>
<evidence type="ECO:0000313" key="3">
    <source>
        <dbReference type="EMBL" id="RNI27552.1"/>
    </source>
</evidence>
<evidence type="ECO:0000259" key="2">
    <source>
        <dbReference type="Pfam" id="PF14451"/>
    </source>
</evidence>
<dbReference type="RefSeq" id="WP_123134020.1">
    <property type="nucleotide sequence ID" value="NZ_RJJE01000017.1"/>
</dbReference>
<dbReference type="PANTHER" id="PTHR39081:SF1">
    <property type="entry name" value="MUT7-C RNASE DOMAIN-CONTAINING PROTEIN"/>
    <property type="match status" value="1"/>
</dbReference>
<protein>
    <recommendedName>
        <fullName evidence="5">Twitching motility protein PilT</fullName>
    </recommendedName>
</protein>
<evidence type="ECO:0000313" key="4">
    <source>
        <dbReference type="Proteomes" id="UP000271010"/>
    </source>
</evidence>
<feature type="domain" description="Ubiquitin Mut7-C" evidence="2">
    <location>
        <begin position="5"/>
        <end position="78"/>
    </location>
</feature>
<reference evidence="3 4" key="1">
    <citation type="submission" date="2018-11" db="EMBL/GenBank/DDBJ databases">
        <title>Rufibacter latericius sp. nov., isolated from water in Baiyang Lake.</title>
        <authorList>
            <person name="Yang Y."/>
        </authorList>
    </citation>
    <scope>NUCLEOTIDE SEQUENCE [LARGE SCALE GENOMIC DNA]</scope>
    <source>
        <strain evidence="3 4">MCC P1</strain>
    </source>
</reference>
<sequence>MEHWANFLFHGELNDFLPKRYRQVGQQYHFSGSPALKDAIEALGVPHPEVGHVQQNGQEVLLKARLEPFAEVQVFPVVPEASAVELPPLQVPVPKPARFVLDVHLGKLARYLRLLGFDTLYQNHYSDADIAALAAQEQRIVLTRDVGLLKQKQVVWGYWLRSQHWEEQLREVINQFNLLPQVQPFCRCLACNGEIARVSKEAVLPLLPPKTRLFFQEFYQCPHCRRVYWKGSHYEKMERFLSHLRSSANLLP</sequence>
<comment type="caution">
    <text evidence="3">The sequence shown here is derived from an EMBL/GenBank/DDBJ whole genome shotgun (WGS) entry which is preliminary data.</text>
</comment>
<dbReference type="EMBL" id="RJJE01000017">
    <property type="protein sequence ID" value="RNI27552.1"/>
    <property type="molecule type" value="Genomic_DNA"/>
</dbReference>
<proteinExistence type="predicted"/>
<dbReference type="Proteomes" id="UP000271010">
    <property type="component" value="Unassembled WGS sequence"/>
</dbReference>